<evidence type="ECO:0000256" key="5">
    <source>
        <dbReference type="HAMAP-Rule" id="MF_00902"/>
    </source>
</evidence>
<dbReference type="GO" id="GO:0033281">
    <property type="term" value="C:TAT protein transport complex"/>
    <property type="evidence" value="ECO:0007669"/>
    <property type="project" value="UniProtKB-UniRule"/>
</dbReference>
<dbReference type="InterPro" id="IPR002033">
    <property type="entry name" value="TatC"/>
</dbReference>
<dbReference type="GO" id="GO:0009977">
    <property type="term" value="F:proton motive force dependent protein transmembrane transporter activity"/>
    <property type="evidence" value="ECO:0007669"/>
    <property type="project" value="TreeGrafter"/>
</dbReference>
<comment type="caution">
    <text evidence="6">The sequence shown here is derived from an EMBL/GenBank/DDBJ whole genome shotgun (WGS) entry which is preliminary data.</text>
</comment>
<dbReference type="EMBL" id="SMRT01000003">
    <property type="protein sequence ID" value="TDF98806.1"/>
    <property type="molecule type" value="Genomic_DNA"/>
</dbReference>
<name>A0A4R5KT38_9BACL</name>
<dbReference type="PANTHER" id="PTHR30371">
    <property type="entry name" value="SEC-INDEPENDENT PROTEIN TRANSLOCASE PROTEIN TATC"/>
    <property type="match status" value="1"/>
</dbReference>
<dbReference type="GO" id="GO:0043953">
    <property type="term" value="P:protein transport by the Tat complex"/>
    <property type="evidence" value="ECO:0007669"/>
    <property type="project" value="UniProtKB-UniRule"/>
</dbReference>
<feature type="transmembrane region" description="Helical" evidence="5">
    <location>
        <begin position="106"/>
        <end position="130"/>
    </location>
</feature>
<feature type="transmembrane region" description="Helical" evidence="5">
    <location>
        <begin position="150"/>
        <end position="178"/>
    </location>
</feature>
<evidence type="ECO:0000256" key="2">
    <source>
        <dbReference type="ARBA" id="ARBA00022692"/>
    </source>
</evidence>
<dbReference type="GO" id="GO:0065002">
    <property type="term" value="P:intracellular protein transmembrane transport"/>
    <property type="evidence" value="ECO:0007669"/>
    <property type="project" value="TreeGrafter"/>
</dbReference>
<feature type="transmembrane region" description="Helical" evidence="5">
    <location>
        <begin position="213"/>
        <end position="234"/>
    </location>
</feature>
<feature type="transmembrane region" description="Helical" evidence="5">
    <location>
        <begin position="190"/>
        <end position="207"/>
    </location>
</feature>
<keyword evidence="7" id="KW-1185">Reference proteome</keyword>
<keyword evidence="4 5" id="KW-0472">Membrane</keyword>
<keyword evidence="5" id="KW-0813">Transport</keyword>
<dbReference type="OrthoDB" id="9777044at2"/>
<keyword evidence="5" id="KW-0811">Translocation</keyword>
<keyword evidence="5" id="KW-1003">Cell membrane</keyword>
<protein>
    <recommendedName>
        <fullName evidence="5">Sec-independent protein translocase protein TatC</fullName>
    </recommendedName>
</protein>
<dbReference type="Proteomes" id="UP000295636">
    <property type="component" value="Unassembled WGS sequence"/>
</dbReference>
<gene>
    <name evidence="5 6" type="primary">tatC</name>
    <name evidence="6" type="ORF">E1757_09815</name>
</gene>
<proteinExistence type="inferred from homology"/>
<feature type="transmembrane region" description="Helical" evidence="5">
    <location>
        <begin position="64"/>
        <end position="85"/>
    </location>
</feature>
<comment type="subunit">
    <text evidence="5">Forms a complex with TatA.</text>
</comment>
<evidence type="ECO:0000256" key="4">
    <source>
        <dbReference type="ARBA" id="ARBA00023136"/>
    </source>
</evidence>
<reference evidence="6 7" key="1">
    <citation type="submission" date="2019-03" db="EMBL/GenBank/DDBJ databases">
        <title>This is whole genome sequence of Paenibacillus sp MS74 strain.</title>
        <authorList>
            <person name="Trinh H.N."/>
        </authorList>
    </citation>
    <scope>NUCLEOTIDE SEQUENCE [LARGE SCALE GENOMIC DNA]</scope>
    <source>
        <strain evidence="6 7">MS74</strain>
    </source>
</reference>
<comment type="function">
    <text evidence="5">Part of the twin-arginine translocation (Tat) system that transports large folded proteins containing a characteristic twin-arginine motif in their signal peptide across membranes.</text>
</comment>
<sequence length="250" mass="28401">MQQESSSLEGHLKELRKRIISVLIVFLAAIAGSFFTVQPLLGYMKRTPPASTLDWNVFSPMDAIRIYIQFAFMIALIVMVPFILYQVWSFVAPALTVRERKATLRYIPVVFCLILIGFAFAYFVVFPMALHFSTSLTHKLGLNEMYGIHQYFSFMFGVLLPVSLVFEFPLVVVFLTHLQLVTPAFLRKQRKTACLLFVIMASIITPPDIVSPILLTIPLLALYEISIWLSAAVIRKQQQLNSNKEVVLHG</sequence>
<dbReference type="AlphaFoldDB" id="A0A4R5KT38"/>
<dbReference type="Pfam" id="PF00902">
    <property type="entry name" value="TatC"/>
    <property type="match status" value="1"/>
</dbReference>
<dbReference type="PROSITE" id="PS01218">
    <property type="entry name" value="TATC"/>
    <property type="match status" value="1"/>
</dbReference>
<keyword evidence="5" id="KW-0653">Protein transport</keyword>
<dbReference type="PANTHER" id="PTHR30371:SF0">
    <property type="entry name" value="SEC-INDEPENDENT PROTEIN TRANSLOCASE PROTEIN TATC, CHLOROPLASTIC-RELATED"/>
    <property type="match status" value="1"/>
</dbReference>
<feature type="transmembrane region" description="Helical" evidence="5">
    <location>
        <begin position="20"/>
        <end position="44"/>
    </location>
</feature>
<comment type="similarity">
    <text evidence="5">Belongs to the TatC family.</text>
</comment>
<organism evidence="6 7">
    <name type="scientific">Paenibacillus piri</name>
    <dbReference type="NCBI Taxonomy" id="2547395"/>
    <lineage>
        <taxon>Bacteria</taxon>
        <taxon>Bacillati</taxon>
        <taxon>Bacillota</taxon>
        <taxon>Bacilli</taxon>
        <taxon>Bacillales</taxon>
        <taxon>Paenibacillaceae</taxon>
        <taxon>Paenibacillus</taxon>
    </lineage>
</organism>
<accession>A0A4R5KT38</accession>
<evidence type="ECO:0000256" key="3">
    <source>
        <dbReference type="ARBA" id="ARBA00022989"/>
    </source>
</evidence>
<dbReference type="HAMAP" id="MF_00902">
    <property type="entry name" value="TatC"/>
    <property type="match status" value="1"/>
</dbReference>
<comment type="subcellular location">
    <subcellularLocation>
        <location evidence="5">Cell membrane</location>
        <topology evidence="5">Multi-pass membrane protein</topology>
    </subcellularLocation>
    <subcellularLocation>
        <location evidence="1">Membrane</location>
        <topology evidence="1">Multi-pass membrane protein</topology>
    </subcellularLocation>
</comment>
<keyword evidence="2 5" id="KW-0812">Transmembrane</keyword>
<dbReference type="NCBIfam" id="TIGR00945">
    <property type="entry name" value="tatC"/>
    <property type="match status" value="1"/>
</dbReference>
<dbReference type="RefSeq" id="WP_133227215.1">
    <property type="nucleotide sequence ID" value="NZ_SMRT01000003.1"/>
</dbReference>
<evidence type="ECO:0000256" key="1">
    <source>
        <dbReference type="ARBA" id="ARBA00004141"/>
    </source>
</evidence>
<evidence type="ECO:0000313" key="6">
    <source>
        <dbReference type="EMBL" id="TDF98806.1"/>
    </source>
</evidence>
<dbReference type="InterPro" id="IPR019820">
    <property type="entry name" value="Sec-indep_translocase_CS"/>
</dbReference>
<dbReference type="PRINTS" id="PR01840">
    <property type="entry name" value="TATCFAMILY"/>
</dbReference>
<evidence type="ECO:0000313" key="7">
    <source>
        <dbReference type="Proteomes" id="UP000295636"/>
    </source>
</evidence>
<keyword evidence="3 5" id="KW-1133">Transmembrane helix</keyword>